<protein>
    <submittedName>
        <fullName evidence="2">Uncharacterized protein</fullName>
    </submittedName>
</protein>
<gene>
    <name evidence="2" type="ORF">ATANTOWER_031980</name>
</gene>
<proteinExistence type="predicted"/>
<sequence length="89" mass="9740">MSWGSSFVWCWRLQSLTGLSKAGHLGERQLADYSPTGHSLTGGGIYRLSLAQSPFSFSPSLHDFSSKETPEACISSHYSTATGYMFDKV</sequence>
<feature type="chain" id="PRO_5045215044" evidence="1">
    <location>
        <begin position="23"/>
        <end position="89"/>
    </location>
</feature>
<reference evidence="2 3" key="1">
    <citation type="submission" date="2021-07" db="EMBL/GenBank/DDBJ databases">
        <authorList>
            <person name="Palmer J.M."/>
        </authorList>
    </citation>
    <scope>NUCLEOTIDE SEQUENCE [LARGE SCALE GENOMIC DNA]</scope>
    <source>
        <strain evidence="2 3">AT_MEX2019</strain>
        <tissue evidence="2">Muscle</tissue>
    </source>
</reference>
<evidence type="ECO:0000313" key="2">
    <source>
        <dbReference type="EMBL" id="MED6248348.1"/>
    </source>
</evidence>
<name>A0ABU7BDF3_9TELE</name>
<dbReference type="Proteomes" id="UP001345963">
    <property type="component" value="Unassembled WGS sequence"/>
</dbReference>
<accession>A0ABU7BDF3</accession>
<dbReference type="EMBL" id="JAHUTI010050094">
    <property type="protein sequence ID" value="MED6248348.1"/>
    <property type="molecule type" value="Genomic_DNA"/>
</dbReference>
<evidence type="ECO:0000256" key="1">
    <source>
        <dbReference type="SAM" id="SignalP"/>
    </source>
</evidence>
<keyword evidence="1" id="KW-0732">Signal</keyword>
<comment type="caution">
    <text evidence="2">The sequence shown here is derived from an EMBL/GenBank/DDBJ whole genome shotgun (WGS) entry which is preliminary data.</text>
</comment>
<evidence type="ECO:0000313" key="3">
    <source>
        <dbReference type="Proteomes" id="UP001345963"/>
    </source>
</evidence>
<organism evidence="2 3">
    <name type="scientific">Ataeniobius toweri</name>
    <dbReference type="NCBI Taxonomy" id="208326"/>
    <lineage>
        <taxon>Eukaryota</taxon>
        <taxon>Metazoa</taxon>
        <taxon>Chordata</taxon>
        <taxon>Craniata</taxon>
        <taxon>Vertebrata</taxon>
        <taxon>Euteleostomi</taxon>
        <taxon>Actinopterygii</taxon>
        <taxon>Neopterygii</taxon>
        <taxon>Teleostei</taxon>
        <taxon>Neoteleostei</taxon>
        <taxon>Acanthomorphata</taxon>
        <taxon>Ovalentaria</taxon>
        <taxon>Atherinomorphae</taxon>
        <taxon>Cyprinodontiformes</taxon>
        <taxon>Goodeidae</taxon>
        <taxon>Ataeniobius</taxon>
    </lineage>
</organism>
<keyword evidence="3" id="KW-1185">Reference proteome</keyword>
<feature type="signal peptide" evidence="1">
    <location>
        <begin position="1"/>
        <end position="22"/>
    </location>
</feature>